<evidence type="ECO:0000313" key="1">
    <source>
        <dbReference type="EMBL" id="CRK83023.1"/>
    </source>
</evidence>
<keyword evidence="2" id="KW-1185">Reference proteome</keyword>
<sequence length="154" mass="18212">MKIIAGLYELLKMPTTDWKRRRRFFSMMDTFDSKSLMDLLNEKLGEYSPKEIPIPEHIKYPDSYFGRWDLGVFHEALKEYYNSHDDTNDSPYVGDIDSFIPFKKHHAIFIDEKESLSALKLEVSFYFSILFVSLDSLCPDFSLKFQLFNIFCGF</sequence>
<evidence type="ECO:0000313" key="2">
    <source>
        <dbReference type="Proteomes" id="UP000199087"/>
    </source>
</evidence>
<name>A0A0U1NYF7_9BACI</name>
<dbReference type="EMBL" id="CVRB01000003">
    <property type="protein sequence ID" value="CRK83023.1"/>
    <property type="molecule type" value="Genomic_DNA"/>
</dbReference>
<dbReference type="Proteomes" id="UP000199087">
    <property type="component" value="Unassembled WGS sequence"/>
</dbReference>
<accession>A0A0U1NYF7</accession>
<proteinExistence type="predicted"/>
<reference evidence="2" key="1">
    <citation type="submission" date="2015-05" db="EMBL/GenBank/DDBJ databases">
        <authorList>
            <person name="Urmite Genomes"/>
        </authorList>
    </citation>
    <scope>NUCLEOTIDE SEQUENCE [LARGE SCALE GENOMIC DNA]</scope>
    <source>
        <strain evidence="2">LF1</strain>
    </source>
</reference>
<organism evidence="1 2">
    <name type="scientific">Neobacillus massiliamazoniensis</name>
    <dbReference type="NCBI Taxonomy" id="1499688"/>
    <lineage>
        <taxon>Bacteria</taxon>
        <taxon>Bacillati</taxon>
        <taxon>Bacillota</taxon>
        <taxon>Bacilli</taxon>
        <taxon>Bacillales</taxon>
        <taxon>Bacillaceae</taxon>
        <taxon>Neobacillus</taxon>
    </lineage>
</organism>
<gene>
    <name evidence="1" type="ORF">BN000_02978</name>
</gene>
<protein>
    <submittedName>
        <fullName evidence="1">Uncharacterized protein</fullName>
    </submittedName>
</protein>
<dbReference type="OrthoDB" id="2942049at2"/>
<dbReference type="AlphaFoldDB" id="A0A0U1NYF7"/>